<dbReference type="PANTHER" id="PTHR47099">
    <property type="entry name" value="METHYLCOBAMIDE:COM METHYLTRANSFERASE MTBA"/>
    <property type="match status" value="1"/>
</dbReference>
<evidence type="ECO:0000259" key="1">
    <source>
        <dbReference type="Pfam" id="PF01208"/>
    </source>
</evidence>
<dbReference type="Gene3D" id="3.20.20.210">
    <property type="match status" value="1"/>
</dbReference>
<dbReference type="GO" id="GO:0006779">
    <property type="term" value="P:porphyrin-containing compound biosynthetic process"/>
    <property type="evidence" value="ECO:0007669"/>
    <property type="project" value="InterPro"/>
</dbReference>
<gene>
    <name evidence="2" type="ORF">ENV79_01860</name>
</gene>
<dbReference type="EMBL" id="DTHS01000014">
    <property type="protein sequence ID" value="HHR48375.1"/>
    <property type="molecule type" value="Genomic_DNA"/>
</dbReference>
<sequence>MIENIKVFPLVVANHAAYVTGEKEKELYLNGEKLGKALLYCQNYYGYDAVIVFADVYVEMEAMGGKLSFPEDAPPMIKEYPRTIKIAHPQTDGRLKEILKAALFLKKHLKNLPIFVSLKGPFSLAALLVGAENFFILLIKNERKAKEILYLALENQLKFLKAILNIDCLPFIGDPFASGSLISANIFKNFALPLLKELIKEAKIAGLHICGDTQKLLPLIIETQAKIISLETDIKYAKKYFPSDIYLMGSVPTDLLVHGDIYQVKEECEKEIIAGKDNFILATACDVPKYAKKENVKMMVDIGHLYNR</sequence>
<dbReference type="InterPro" id="IPR000257">
    <property type="entry name" value="Uroporphyrinogen_deCOase"/>
</dbReference>
<organism evidence="2">
    <name type="scientific">candidate division WOR-3 bacterium</name>
    <dbReference type="NCBI Taxonomy" id="2052148"/>
    <lineage>
        <taxon>Bacteria</taxon>
        <taxon>Bacteria division WOR-3</taxon>
    </lineage>
</organism>
<dbReference type="Pfam" id="PF01208">
    <property type="entry name" value="URO-D"/>
    <property type="match status" value="1"/>
</dbReference>
<accession>A0A7V5XZC5</accession>
<feature type="domain" description="Uroporphyrinogen decarboxylase (URO-D)" evidence="1">
    <location>
        <begin position="15"/>
        <end position="304"/>
    </location>
</feature>
<dbReference type="InterPro" id="IPR038071">
    <property type="entry name" value="UROD/MetE-like_sf"/>
</dbReference>
<reference evidence="2" key="1">
    <citation type="journal article" date="2020" name="mSystems">
        <title>Genome- and Community-Level Interaction Insights into Carbon Utilization and Element Cycling Functions of Hydrothermarchaeota in Hydrothermal Sediment.</title>
        <authorList>
            <person name="Zhou Z."/>
            <person name="Liu Y."/>
            <person name="Xu W."/>
            <person name="Pan J."/>
            <person name="Luo Z.H."/>
            <person name="Li M."/>
        </authorList>
    </citation>
    <scope>NUCLEOTIDE SEQUENCE [LARGE SCALE GENOMIC DNA]</scope>
    <source>
        <strain evidence="2">SpSt-791</strain>
    </source>
</reference>
<proteinExistence type="predicted"/>
<protein>
    <recommendedName>
        <fullName evidence="1">Uroporphyrinogen decarboxylase (URO-D) domain-containing protein</fullName>
    </recommendedName>
</protein>
<dbReference type="AlphaFoldDB" id="A0A7V5XZC5"/>
<dbReference type="InterPro" id="IPR052024">
    <property type="entry name" value="Methanogen_methyltrans"/>
</dbReference>
<dbReference type="PANTHER" id="PTHR47099:SF1">
    <property type="entry name" value="METHYLCOBAMIDE:COM METHYLTRANSFERASE MTBA"/>
    <property type="match status" value="1"/>
</dbReference>
<dbReference type="GO" id="GO:0004853">
    <property type="term" value="F:uroporphyrinogen decarboxylase activity"/>
    <property type="evidence" value="ECO:0007669"/>
    <property type="project" value="InterPro"/>
</dbReference>
<name>A0A7V5XZC5_UNCW3</name>
<dbReference type="SUPFAM" id="SSF51726">
    <property type="entry name" value="UROD/MetE-like"/>
    <property type="match status" value="1"/>
</dbReference>
<evidence type="ECO:0000313" key="2">
    <source>
        <dbReference type="EMBL" id="HHR48375.1"/>
    </source>
</evidence>
<comment type="caution">
    <text evidence="2">The sequence shown here is derived from an EMBL/GenBank/DDBJ whole genome shotgun (WGS) entry which is preliminary data.</text>
</comment>